<dbReference type="NCBIfam" id="TIGR02896">
    <property type="entry name" value="spore_III_AF"/>
    <property type="match status" value="1"/>
</dbReference>
<dbReference type="STRING" id="1844972.A7K91_23295"/>
<feature type="transmembrane region" description="Helical" evidence="1">
    <location>
        <begin position="12"/>
        <end position="28"/>
    </location>
</feature>
<feature type="transmembrane region" description="Helical" evidence="1">
    <location>
        <begin position="34"/>
        <end position="55"/>
    </location>
</feature>
<comment type="caution">
    <text evidence="2">The sequence shown here is derived from an EMBL/GenBank/DDBJ whole genome shotgun (WGS) entry which is preliminary data.</text>
</comment>
<keyword evidence="3" id="KW-1185">Reference proteome</keyword>
<reference evidence="2 3" key="1">
    <citation type="submission" date="2016-05" db="EMBL/GenBank/DDBJ databases">
        <title>Paenibacillus oryzae. sp. nov., isolated from the rice root.</title>
        <authorList>
            <person name="Zhang J."/>
            <person name="Zhang X."/>
        </authorList>
    </citation>
    <scope>NUCLEOTIDE SEQUENCE [LARGE SCALE GENOMIC DNA]</scope>
    <source>
        <strain evidence="2 3">1DrF-4</strain>
    </source>
</reference>
<dbReference type="AlphaFoldDB" id="A0A1A5YBS0"/>
<name>A0A1A5YBS0_9BACL</name>
<accession>A0A1A5YBS0</accession>
<keyword evidence="1" id="KW-0472">Membrane</keyword>
<organism evidence="2 3">
    <name type="scientific">Paenibacillus oryzae</name>
    <dbReference type="NCBI Taxonomy" id="1844972"/>
    <lineage>
        <taxon>Bacteria</taxon>
        <taxon>Bacillati</taxon>
        <taxon>Bacillota</taxon>
        <taxon>Bacilli</taxon>
        <taxon>Bacillales</taxon>
        <taxon>Paenibacillaceae</taxon>
        <taxon>Paenibacillus</taxon>
    </lineage>
</organism>
<keyword evidence="1" id="KW-0812">Transmembrane</keyword>
<dbReference type="OrthoDB" id="2375554at2"/>
<dbReference type="InterPro" id="IPR014245">
    <property type="entry name" value="Spore_III_AF"/>
</dbReference>
<dbReference type="Pfam" id="PF09581">
    <property type="entry name" value="Spore_III_AF"/>
    <property type="match status" value="1"/>
</dbReference>
<evidence type="ECO:0000313" key="2">
    <source>
        <dbReference type="EMBL" id="OBR63042.1"/>
    </source>
</evidence>
<proteinExistence type="predicted"/>
<gene>
    <name evidence="2" type="ORF">A7K91_23295</name>
</gene>
<dbReference type="EMBL" id="LYPA01000075">
    <property type="protein sequence ID" value="OBR63042.1"/>
    <property type="molecule type" value="Genomic_DNA"/>
</dbReference>
<evidence type="ECO:0000256" key="1">
    <source>
        <dbReference type="SAM" id="Phobius"/>
    </source>
</evidence>
<dbReference type="Proteomes" id="UP000092024">
    <property type="component" value="Unassembled WGS sequence"/>
</dbReference>
<keyword evidence="1" id="KW-1133">Transmembrane helix</keyword>
<dbReference type="RefSeq" id="WP_068686619.1">
    <property type="nucleotide sequence ID" value="NZ_LYPA01000075.1"/>
</dbReference>
<evidence type="ECO:0000313" key="3">
    <source>
        <dbReference type="Proteomes" id="UP000092024"/>
    </source>
</evidence>
<protein>
    <submittedName>
        <fullName evidence="2">Stage III sporulation protein AF</fullName>
    </submittedName>
</protein>
<sequence>MIGWLSQWLRDIVAVILLAAIVELLLPNKAMQRYARLVVGLIILLTILSPVLRLLQEDIGGRLEAGIMLWDERAIQKKTGMPSLEEITQKAAMLQEQRNIEAARMAQKAMEDDISELLAVEANLDVEKVDVDLEWKPGENGKGPAVGKVTITLAAPAKAKPRNEAGSIVPVEPVSVSVKVEPVKDAEGKTQLRGGEAEKYVWLKEQDLPEVWQMLRQVWGIRRGSIEVRRINEESV</sequence>